<dbReference type="Proteomes" id="UP001196413">
    <property type="component" value="Unassembled WGS sequence"/>
</dbReference>
<accession>A0AAD5R662</accession>
<reference evidence="1" key="1">
    <citation type="submission" date="2021-06" db="EMBL/GenBank/DDBJ databases">
        <title>Parelaphostrongylus tenuis whole genome reference sequence.</title>
        <authorList>
            <person name="Garwood T.J."/>
            <person name="Larsen P.A."/>
            <person name="Fountain-Jones N.M."/>
            <person name="Garbe J.R."/>
            <person name="Macchietto M.G."/>
            <person name="Kania S.A."/>
            <person name="Gerhold R.W."/>
            <person name="Richards J.E."/>
            <person name="Wolf T.M."/>
        </authorList>
    </citation>
    <scope>NUCLEOTIDE SEQUENCE</scope>
    <source>
        <strain evidence="1">MNPRO001-30</strain>
        <tissue evidence="1">Meninges</tissue>
    </source>
</reference>
<sequence>MANWSRTMWQSVVNRAVRILASGPFGSNFASASAVVSGNLITASPTGKTSSVAMCEKVATRDRLVEASAFTAADAVID</sequence>
<dbReference type="EMBL" id="JAHQIW010006757">
    <property type="protein sequence ID" value="KAJ1370248.1"/>
    <property type="molecule type" value="Genomic_DNA"/>
</dbReference>
<proteinExistence type="predicted"/>
<comment type="caution">
    <text evidence="1">The sequence shown here is derived from an EMBL/GenBank/DDBJ whole genome shotgun (WGS) entry which is preliminary data.</text>
</comment>
<organism evidence="1 2">
    <name type="scientific">Parelaphostrongylus tenuis</name>
    <name type="common">Meningeal worm</name>
    <dbReference type="NCBI Taxonomy" id="148309"/>
    <lineage>
        <taxon>Eukaryota</taxon>
        <taxon>Metazoa</taxon>
        <taxon>Ecdysozoa</taxon>
        <taxon>Nematoda</taxon>
        <taxon>Chromadorea</taxon>
        <taxon>Rhabditida</taxon>
        <taxon>Rhabditina</taxon>
        <taxon>Rhabditomorpha</taxon>
        <taxon>Strongyloidea</taxon>
        <taxon>Metastrongylidae</taxon>
        <taxon>Parelaphostrongylus</taxon>
    </lineage>
</organism>
<dbReference type="AlphaFoldDB" id="A0AAD5R662"/>
<keyword evidence="2" id="KW-1185">Reference proteome</keyword>
<evidence type="ECO:0000313" key="2">
    <source>
        <dbReference type="Proteomes" id="UP001196413"/>
    </source>
</evidence>
<protein>
    <submittedName>
        <fullName evidence="1">Uncharacterized protein</fullName>
    </submittedName>
</protein>
<gene>
    <name evidence="1" type="ORF">KIN20_031938</name>
</gene>
<name>A0AAD5R662_PARTN</name>
<evidence type="ECO:0000313" key="1">
    <source>
        <dbReference type="EMBL" id="KAJ1370248.1"/>
    </source>
</evidence>